<dbReference type="EMBL" id="JBHRZG010000009">
    <property type="protein sequence ID" value="MFC3833009.1"/>
    <property type="molecule type" value="Genomic_DNA"/>
</dbReference>
<dbReference type="InterPro" id="IPR046914">
    <property type="entry name" value="ABC-3C_CTD6"/>
</dbReference>
<protein>
    <submittedName>
        <fullName evidence="2">ABC-three component system protein</fullName>
    </submittedName>
</protein>
<keyword evidence="3" id="KW-1185">Reference proteome</keyword>
<gene>
    <name evidence="2" type="ORF">ACFOSB_09085</name>
</gene>
<evidence type="ECO:0000313" key="2">
    <source>
        <dbReference type="EMBL" id="MFC3833009.1"/>
    </source>
</evidence>
<sequence>MGSVPKPRPDPAAPPAAIEMRENNYIHSMYEAFADHLACDLAAITAPEHFGHDAELTVAFQQGREGFYSAESLKEFARDNLASEADKEFDKLLGETNHGLRLLLAKTHASGFAALTAALERVLNLPYSNSLLHQEISVLDRMGFCHHLANRQTVRWVKR</sequence>
<name>A0ABV7Z7I9_9DEIO</name>
<reference evidence="3" key="1">
    <citation type="journal article" date="2019" name="Int. J. Syst. Evol. Microbiol.">
        <title>The Global Catalogue of Microorganisms (GCM) 10K type strain sequencing project: providing services to taxonomists for standard genome sequencing and annotation.</title>
        <authorList>
            <consortium name="The Broad Institute Genomics Platform"/>
            <consortium name="The Broad Institute Genome Sequencing Center for Infectious Disease"/>
            <person name="Wu L."/>
            <person name="Ma J."/>
        </authorList>
    </citation>
    <scope>NUCLEOTIDE SEQUENCE [LARGE SCALE GENOMIC DNA]</scope>
    <source>
        <strain evidence="3">CCTCC AB 2017081</strain>
    </source>
</reference>
<proteinExistence type="predicted"/>
<accession>A0ABV7Z7I9</accession>
<evidence type="ECO:0000259" key="1">
    <source>
        <dbReference type="Pfam" id="PF20282"/>
    </source>
</evidence>
<comment type="caution">
    <text evidence="2">The sequence shown here is derived from an EMBL/GenBank/DDBJ whole genome shotgun (WGS) entry which is preliminary data.</text>
</comment>
<feature type="domain" description="ABC-three component systems C-terminal" evidence="1">
    <location>
        <begin position="22"/>
        <end position="156"/>
    </location>
</feature>
<dbReference type="Pfam" id="PF20282">
    <property type="entry name" value="CTD6"/>
    <property type="match status" value="1"/>
</dbReference>
<dbReference type="RefSeq" id="WP_322474730.1">
    <property type="nucleotide sequence ID" value="NZ_JBHRZG010000009.1"/>
</dbReference>
<evidence type="ECO:0000313" key="3">
    <source>
        <dbReference type="Proteomes" id="UP001595803"/>
    </source>
</evidence>
<organism evidence="2 3">
    <name type="scientific">Deinococcus rufus</name>
    <dbReference type="NCBI Taxonomy" id="2136097"/>
    <lineage>
        <taxon>Bacteria</taxon>
        <taxon>Thermotogati</taxon>
        <taxon>Deinococcota</taxon>
        <taxon>Deinococci</taxon>
        <taxon>Deinococcales</taxon>
        <taxon>Deinococcaceae</taxon>
        <taxon>Deinococcus</taxon>
    </lineage>
</organism>
<dbReference type="Proteomes" id="UP001595803">
    <property type="component" value="Unassembled WGS sequence"/>
</dbReference>